<dbReference type="SUPFAM" id="SSF89550">
    <property type="entry name" value="PHP domain-like"/>
    <property type="match status" value="1"/>
</dbReference>
<dbReference type="Gene3D" id="1.10.10.1600">
    <property type="entry name" value="Bacterial DNA polymerase III alpha subunit, thumb domain"/>
    <property type="match status" value="1"/>
</dbReference>
<dbReference type="SMART" id="SM00481">
    <property type="entry name" value="POLIIIAc"/>
    <property type="match status" value="1"/>
</dbReference>
<dbReference type="EMBL" id="AP025739">
    <property type="protein sequence ID" value="BDI33983.1"/>
    <property type="molecule type" value="Genomic_DNA"/>
</dbReference>
<keyword evidence="11" id="KW-1185">Reference proteome</keyword>
<dbReference type="CDD" id="cd04485">
    <property type="entry name" value="DnaE_OBF"/>
    <property type="match status" value="1"/>
</dbReference>
<dbReference type="InterPro" id="IPR011708">
    <property type="entry name" value="DNA_pol3_alpha_NTPase_dom"/>
</dbReference>
<dbReference type="RefSeq" id="WP_119321539.1">
    <property type="nucleotide sequence ID" value="NZ_AP025739.1"/>
</dbReference>
<keyword evidence="5" id="KW-0235">DNA replication</keyword>
<dbReference type="InterPro" id="IPR016195">
    <property type="entry name" value="Pol/histidinol_Pase-like"/>
</dbReference>
<evidence type="ECO:0000256" key="1">
    <source>
        <dbReference type="ARBA" id="ARBA00012417"/>
    </source>
</evidence>
<dbReference type="InterPro" id="IPR041931">
    <property type="entry name" value="DNA_pol3_alpha_thumb_dom"/>
</dbReference>
<dbReference type="AlphaFoldDB" id="A0A402CW13"/>
<dbReference type="KEGG" id="ccot:CCAX7_60340"/>
<evidence type="ECO:0000256" key="5">
    <source>
        <dbReference type="ARBA" id="ARBA00022705"/>
    </source>
</evidence>
<evidence type="ECO:0000256" key="2">
    <source>
        <dbReference type="ARBA" id="ARBA00022490"/>
    </source>
</evidence>
<comment type="catalytic activity">
    <reaction evidence="9">
        <text>DNA(n) + a 2'-deoxyribonucleoside 5'-triphosphate = DNA(n+1) + diphosphate</text>
        <dbReference type="Rhea" id="RHEA:22508"/>
        <dbReference type="Rhea" id="RHEA-COMP:17339"/>
        <dbReference type="Rhea" id="RHEA-COMP:17340"/>
        <dbReference type="ChEBI" id="CHEBI:33019"/>
        <dbReference type="ChEBI" id="CHEBI:61560"/>
        <dbReference type="ChEBI" id="CHEBI:173112"/>
        <dbReference type="EC" id="2.7.7.7"/>
    </reaction>
</comment>
<dbReference type="PANTHER" id="PTHR32294">
    <property type="entry name" value="DNA POLYMERASE III SUBUNIT ALPHA"/>
    <property type="match status" value="1"/>
</dbReference>
<protein>
    <recommendedName>
        <fullName evidence="1">DNA-directed DNA polymerase</fullName>
        <ecNumber evidence="1">2.7.7.7</ecNumber>
    </recommendedName>
</protein>
<dbReference type="InterPro" id="IPR003141">
    <property type="entry name" value="Pol/His_phosphatase_N"/>
</dbReference>
<evidence type="ECO:0000313" key="11">
    <source>
        <dbReference type="Proteomes" id="UP000287394"/>
    </source>
</evidence>
<evidence type="ECO:0000256" key="6">
    <source>
        <dbReference type="ARBA" id="ARBA00022763"/>
    </source>
</evidence>
<keyword evidence="8" id="KW-0234">DNA repair</keyword>
<gene>
    <name evidence="10" type="ORF">CCAX7_60340</name>
</gene>
<dbReference type="GO" id="GO:0008408">
    <property type="term" value="F:3'-5' exonuclease activity"/>
    <property type="evidence" value="ECO:0007669"/>
    <property type="project" value="InterPro"/>
</dbReference>
<keyword evidence="6" id="KW-0227">DNA damage</keyword>
<evidence type="ECO:0000256" key="9">
    <source>
        <dbReference type="ARBA" id="ARBA00049244"/>
    </source>
</evidence>
<evidence type="ECO:0000256" key="8">
    <source>
        <dbReference type="ARBA" id="ARBA00023204"/>
    </source>
</evidence>
<dbReference type="Pfam" id="PF07733">
    <property type="entry name" value="DNA_pol3_alpha"/>
    <property type="match status" value="1"/>
</dbReference>
<dbReference type="NCBIfam" id="TIGR00594">
    <property type="entry name" value="polc"/>
    <property type="match status" value="1"/>
</dbReference>
<sequence>MYIELHCHSPYSFLDGASTIEELVRQAALFGMPALAITDHNTLTAAVKFHEVCEQYGIKPIYGTEVTMSDGSHLTLLAKSRTGYGNICRLLSTSYAIGGRLMPALPWDQLPLHAAGVICLTGCRQGKISSLIRDHRHLEALIVAQQLKDIFGDDLFIELQDDLTPHAARVCHELVLLARRIGARCVATNNVHYATSDGMIAHDVKRCIAMGITTAEHHIARPFNTERRLKSAKEMCDLFSWCPEAVANTMLIAEQCSGDGIMPLGEEFTPDYPTANGESAVEHLRTLAYEGARRRRGNFTRQGKERLDYELKLLAELGYTDFVLHAARIVRWARGEGIMVTGRGSGADSEVCYCLGLTDIDVLERNLPVARWVAPGKNPDIDIDFEARRRDDVFRWVSKTYGEENVALCCTYTTYWAKGALRDIGRALALPPQALAWFTKHMSGFSDAGKIAEAFARNAELRAYSSLTQRFEQLFDLCGKIAGHPRHLGSHSSGLVLSGLPLSTLNVVTPSARGVLPIVMLDKDDVETMGSVKLDILSLPILSVVKDSEHDIQRSDADFSYDNIPREDQATYRMLWSGNNCGAFQLGSPAQAALATQLHPRDFEDLVRSCALIRPGPIKARAVKKYIAARNGYSRIEYLHPSLKPILGRTYGVCCFQEQVSYIISAMLNINDAQADTWRKQLAKHARFGTMGQARASFVKRSCQVHRDLSVENSNKIMDELEGWASLGFVEGHSASFALTAQKTAYMICHNPIQYYAALMSNQPCGFYDPQSIAAEARRRGGQILPLDINVSELACTTDDEATSIRIGYCLVSGIRNEDVEAILAERANGEYRSLLDFCVRLPLRRDLLESLILCGAFDALHDFNRRGLIWRLNETLAKAQAIRADTVSSSQKRLDIHLIGANATPIAWEIEDFSDWDKLLWEWRIVSVTTSCHPFAHLRQSLAARGIITAHEAMQLKTGFRATVAGLNIRPHRPPSKSGGRHLFCTIEDESAYMQSAFYGTNIDDNMATILLSPAVIVRGRMIRKGYGCSMEVERAWPLSIRDFRPAESVESRQELVEVARSGARSYR</sequence>
<dbReference type="InterPro" id="IPR029460">
    <property type="entry name" value="DNAPol_HHH"/>
</dbReference>
<dbReference type="InterPro" id="IPR040982">
    <property type="entry name" value="DNA_pol3_finger"/>
</dbReference>
<accession>A0A402CW13</accession>
<dbReference type="Pfam" id="PF17657">
    <property type="entry name" value="DNA_pol3_finger"/>
    <property type="match status" value="1"/>
</dbReference>
<dbReference type="GO" id="GO:0006281">
    <property type="term" value="P:DNA repair"/>
    <property type="evidence" value="ECO:0007669"/>
    <property type="project" value="UniProtKB-KW"/>
</dbReference>
<dbReference type="Proteomes" id="UP000287394">
    <property type="component" value="Chromosome"/>
</dbReference>
<reference evidence="10 11" key="1">
    <citation type="journal article" date="2019" name="Int. J. Syst. Evol. Microbiol.">
        <title>Capsulimonas corticalis gen. nov., sp. nov., an aerobic capsulated bacterium, of a novel bacterial order, Capsulimonadales ord. nov., of the class Armatimonadia of the phylum Armatimonadetes.</title>
        <authorList>
            <person name="Li J."/>
            <person name="Kudo C."/>
            <person name="Tonouchi A."/>
        </authorList>
    </citation>
    <scope>NUCLEOTIDE SEQUENCE [LARGE SCALE GENOMIC DNA]</scope>
    <source>
        <strain evidence="10 11">AX-7</strain>
    </source>
</reference>
<dbReference type="EC" id="2.7.7.7" evidence="1"/>
<dbReference type="Gene3D" id="3.20.20.140">
    <property type="entry name" value="Metal-dependent hydrolases"/>
    <property type="match status" value="1"/>
</dbReference>
<evidence type="ECO:0000256" key="3">
    <source>
        <dbReference type="ARBA" id="ARBA00022679"/>
    </source>
</evidence>
<name>A0A402CW13_9BACT</name>
<keyword evidence="2" id="KW-0963">Cytoplasm</keyword>
<evidence type="ECO:0000256" key="7">
    <source>
        <dbReference type="ARBA" id="ARBA00022932"/>
    </source>
</evidence>
<evidence type="ECO:0000256" key="4">
    <source>
        <dbReference type="ARBA" id="ARBA00022695"/>
    </source>
</evidence>
<keyword evidence="3" id="KW-0808">Transferase</keyword>
<dbReference type="GO" id="GO:0003887">
    <property type="term" value="F:DNA-directed DNA polymerase activity"/>
    <property type="evidence" value="ECO:0007669"/>
    <property type="project" value="UniProtKB-KW"/>
</dbReference>
<dbReference type="PANTHER" id="PTHR32294:SF4">
    <property type="entry name" value="ERROR-PRONE DNA POLYMERASE"/>
    <property type="match status" value="1"/>
</dbReference>
<dbReference type="Gene3D" id="1.10.150.870">
    <property type="match status" value="1"/>
</dbReference>
<keyword evidence="4" id="KW-0548">Nucleotidyltransferase</keyword>
<dbReference type="GO" id="GO:0006260">
    <property type="term" value="P:DNA replication"/>
    <property type="evidence" value="ECO:0007669"/>
    <property type="project" value="UniProtKB-KW"/>
</dbReference>
<dbReference type="Pfam" id="PF02811">
    <property type="entry name" value="PHP"/>
    <property type="match status" value="1"/>
</dbReference>
<evidence type="ECO:0000313" key="10">
    <source>
        <dbReference type="EMBL" id="BDI33983.1"/>
    </source>
</evidence>
<dbReference type="OrthoDB" id="9803237at2"/>
<dbReference type="InterPro" id="IPR004013">
    <property type="entry name" value="PHP_dom"/>
</dbReference>
<proteinExistence type="predicted"/>
<organism evidence="10 11">
    <name type="scientific">Capsulimonas corticalis</name>
    <dbReference type="NCBI Taxonomy" id="2219043"/>
    <lineage>
        <taxon>Bacteria</taxon>
        <taxon>Bacillati</taxon>
        <taxon>Armatimonadota</taxon>
        <taxon>Armatimonadia</taxon>
        <taxon>Capsulimonadales</taxon>
        <taxon>Capsulimonadaceae</taxon>
        <taxon>Capsulimonas</taxon>
    </lineage>
</organism>
<keyword evidence="7 10" id="KW-0239">DNA-directed DNA polymerase</keyword>
<dbReference type="InterPro" id="IPR004805">
    <property type="entry name" value="DnaE2/DnaE/PolC"/>
</dbReference>
<dbReference type="Pfam" id="PF14579">
    <property type="entry name" value="HHH_6"/>
    <property type="match status" value="1"/>
</dbReference>